<dbReference type="STRING" id="526225.Gobs_1219"/>
<dbReference type="InterPro" id="IPR050783">
    <property type="entry name" value="Oxylipin_biosynth_metab"/>
</dbReference>
<feature type="compositionally biased region" description="Polar residues" evidence="5">
    <location>
        <begin position="1"/>
        <end position="13"/>
    </location>
</feature>
<dbReference type="HOGENOM" id="CLU_022428_0_0_11"/>
<evidence type="ECO:0000256" key="3">
    <source>
        <dbReference type="ARBA" id="ARBA00023002"/>
    </source>
</evidence>
<dbReference type="Gene3D" id="1.10.640.10">
    <property type="entry name" value="Haem peroxidase domain superfamily, animal type"/>
    <property type="match status" value="1"/>
</dbReference>
<dbReference type="Pfam" id="PF03098">
    <property type="entry name" value="An_peroxidase"/>
    <property type="match status" value="1"/>
</dbReference>
<dbReference type="GO" id="GO:0046872">
    <property type="term" value="F:metal ion binding"/>
    <property type="evidence" value="ECO:0007669"/>
    <property type="project" value="UniProtKB-KW"/>
</dbReference>
<keyword evidence="2" id="KW-0223">Dioxygenase</keyword>
<dbReference type="GO" id="GO:0020037">
    <property type="term" value="F:heme binding"/>
    <property type="evidence" value="ECO:0007669"/>
    <property type="project" value="InterPro"/>
</dbReference>
<dbReference type="CDD" id="cd09816">
    <property type="entry name" value="prostaglandin_endoperoxide_synthase"/>
    <property type="match status" value="1"/>
</dbReference>
<dbReference type="OrthoDB" id="9765610at2"/>
<dbReference type="InterPro" id="IPR019791">
    <property type="entry name" value="Haem_peroxidase_animal"/>
</dbReference>
<sequence>MATSRGTEATSGSGVALLDGRPEGEPEPAAHRDTAAVRATAARRSYWRTNGWRNGAELWTITHLEPVWTLLRRLPVVRSRINRRLINRLVHKLETRPNALSTMTPYTSWESLTDRTYSARHLPADDALQQRLQRVAPASVAELFRREQPRESTKSTLLFSHFAQWFVDGFLRTDPDDVLRNTSTHDIDLSQLYGQTEDVTAMLRTHSGGRLKSQQIDGGEFPPYYFGPDGEVEPEFVDLPLSYPGRDRKAVELGDLTEGQKRSLFALGIPRGNIHYGFVMLSTLFLREHNRLAGLIAAENPDWDDERVFQTARNTLIVILIKIVIEDYINHITPSHFKLFVEPGIGVREEWYRQNWMSIEFDLLYRWHPLVPTDLDVGGVRRAASDVLWEADVVPQQGLAALFDEASRQPSAEIGIRNTAEFLLPVEERTIAIGRRAALAGFNDYRQACGYPRLRSFSDFSADPEVAEALEARYGSVDDVELYVGLFAEDVRRNSALPPVMGTMVAVDAFSQALTNPLLTRSVFTASTFSRAGMRAIKRTSRLRDLVDRNTPGEDTRPLVTFTRTSSTATR</sequence>
<dbReference type="PRINTS" id="PR00457">
    <property type="entry name" value="ANPEROXIDASE"/>
</dbReference>
<dbReference type="EMBL" id="CP001867">
    <property type="protein sequence ID" value="ADB73966.1"/>
    <property type="molecule type" value="Genomic_DNA"/>
</dbReference>
<feature type="compositionally biased region" description="Polar residues" evidence="5">
    <location>
        <begin position="562"/>
        <end position="571"/>
    </location>
</feature>
<dbReference type="GO" id="GO:0006631">
    <property type="term" value="P:fatty acid metabolic process"/>
    <property type="evidence" value="ECO:0007669"/>
    <property type="project" value="UniProtKB-ARBA"/>
</dbReference>
<evidence type="ECO:0000313" key="7">
    <source>
        <dbReference type="Proteomes" id="UP000001382"/>
    </source>
</evidence>
<dbReference type="GO" id="GO:0004666">
    <property type="term" value="F:prostaglandin-endoperoxide synthase activity"/>
    <property type="evidence" value="ECO:0007669"/>
    <property type="project" value="TreeGrafter"/>
</dbReference>
<gene>
    <name evidence="6" type="ordered locus">Gobs_1219</name>
</gene>
<proteinExistence type="predicted"/>
<dbReference type="InterPro" id="IPR037120">
    <property type="entry name" value="Haem_peroxidase_sf_animal"/>
</dbReference>
<reference evidence="6 7" key="1">
    <citation type="journal article" date="2010" name="Stand. Genomic Sci.">
        <title>Complete genome sequence of Geodermatophilus obscurus type strain (G-20).</title>
        <authorList>
            <person name="Ivanova N."/>
            <person name="Sikorski J."/>
            <person name="Jando M."/>
            <person name="Munk C."/>
            <person name="Lapidus A."/>
            <person name="Glavina Del Rio T."/>
            <person name="Copeland A."/>
            <person name="Tice H."/>
            <person name="Cheng J.-F."/>
            <person name="Lucas S."/>
            <person name="Chen F."/>
            <person name="Nolan M."/>
            <person name="Bruce D."/>
            <person name="Goodwin L."/>
            <person name="Pitluck S."/>
            <person name="Mavromatis K."/>
            <person name="Mikhailova N."/>
            <person name="Pati A."/>
            <person name="Chen A."/>
            <person name="Palaniappan K."/>
            <person name="Land M."/>
            <person name="Hauser L."/>
            <person name="Chang Y.-J."/>
            <person name="Jeffries C.D."/>
            <person name="Meincke L."/>
            <person name="Brettin T."/>
            <person name="Detter J.C."/>
            <person name="Detter J.C."/>
            <person name="Rohde M."/>
            <person name="Goeker M."/>
            <person name="Bristow J."/>
            <person name="Eisen J.A."/>
            <person name="Markowitz V."/>
            <person name="Hugenholtz P."/>
            <person name="Kyrpides N.C."/>
            <person name="Klenk H.-P."/>
        </authorList>
    </citation>
    <scope>NUCLEOTIDE SEQUENCE [LARGE SCALE GENOMIC DNA]</scope>
    <source>
        <strain evidence="7">ATCC 25078 / DSM 43160 / JCM 3152 / KCC A-0152 / KCTC 9177 / NBRC 13315 / NRRL B-3577 / G-20</strain>
    </source>
</reference>
<name>D2SAN7_GEOOG</name>
<dbReference type="GO" id="GO:0016702">
    <property type="term" value="F:oxidoreductase activity, acting on single donors with incorporation of molecular oxygen, incorporation of two atoms of oxygen"/>
    <property type="evidence" value="ECO:0007669"/>
    <property type="project" value="TreeGrafter"/>
</dbReference>
<dbReference type="eggNOG" id="COG2124">
    <property type="taxonomic scope" value="Bacteria"/>
</dbReference>
<dbReference type="PANTHER" id="PTHR11903:SF39">
    <property type="entry name" value="PROSTAGLANDIN G_H SYNTHASE 2-LIKE"/>
    <property type="match status" value="1"/>
</dbReference>
<protein>
    <submittedName>
        <fullName evidence="6">Animal heme peroxidase</fullName>
    </submittedName>
</protein>
<keyword evidence="7" id="KW-1185">Reference proteome</keyword>
<reference evidence="7" key="2">
    <citation type="submission" date="2010-01" db="EMBL/GenBank/DDBJ databases">
        <title>The complete genome of Geodermatophilus obscurus DSM 43160.</title>
        <authorList>
            <consortium name="US DOE Joint Genome Institute (JGI-PGF)"/>
            <person name="Lucas S."/>
            <person name="Copeland A."/>
            <person name="Lapidus A."/>
            <person name="Glavina del Rio T."/>
            <person name="Dalin E."/>
            <person name="Tice H."/>
            <person name="Bruce D."/>
            <person name="Goodwin L."/>
            <person name="Pitluck S."/>
            <person name="Kyrpides N."/>
            <person name="Mavromatis K."/>
            <person name="Ivanova N."/>
            <person name="Munk A.C."/>
            <person name="Brettin T."/>
            <person name="Detter J.C."/>
            <person name="Han C."/>
            <person name="Larimer F."/>
            <person name="Land M."/>
            <person name="Hauser L."/>
            <person name="Markowitz V."/>
            <person name="Cheng J.-F."/>
            <person name="Hugenholtz P."/>
            <person name="Woyke T."/>
            <person name="Wu D."/>
            <person name="Jando M."/>
            <person name="Schneider S."/>
            <person name="Klenk H.-P."/>
            <person name="Eisen J.A."/>
        </authorList>
    </citation>
    <scope>NUCLEOTIDE SEQUENCE [LARGE SCALE GENOMIC DNA]</scope>
    <source>
        <strain evidence="7">ATCC 25078 / DSM 43160 / JCM 3152 / KCC A-0152 / KCTC 9177 / NBRC 13315 / NRRL B-3577 / G-20</strain>
    </source>
</reference>
<dbReference type="KEGG" id="gob:Gobs_1219"/>
<evidence type="ECO:0000256" key="2">
    <source>
        <dbReference type="ARBA" id="ARBA00022964"/>
    </source>
</evidence>
<dbReference type="SUPFAM" id="SSF48113">
    <property type="entry name" value="Heme-dependent peroxidases"/>
    <property type="match status" value="1"/>
</dbReference>
<dbReference type="InterPro" id="IPR010255">
    <property type="entry name" value="Haem_peroxidase_sf"/>
</dbReference>
<evidence type="ECO:0000256" key="1">
    <source>
        <dbReference type="ARBA" id="ARBA00022723"/>
    </source>
</evidence>
<dbReference type="Proteomes" id="UP000001382">
    <property type="component" value="Chromosome"/>
</dbReference>
<organism evidence="6 7">
    <name type="scientific">Geodermatophilus obscurus (strain ATCC 25078 / DSM 43160 / JCM 3152 / CCUG 61914 / KCC A-0152 / KCTC 9177 / NBRC 13315 / NRRL B-3577 / G-20)</name>
    <dbReference type="NCBI Taxonomy" id="526225"/>
    <lineage>
        <taxon>Bacteria</taxon>
        <taxon>Bacillati</taxon>
        <taxon>Actinomycetota</taxon>
        <taxon>Actinomycetes</taxon>
        <taxon>Geodermatophilales</taxon>
        <taxon>Geodermatophilaceae</taxon>
        <taxon>Geodermatophilus</taxon>
    </lineage>
</organism>
<dbReference type="PROSITE" id="PS50292">
    <property type="entry name" value="PEROXIDASE_3"/>
    <property type="match status" value="1"/>
</dbReference>
<keyword evidence="1" id="KW-0479">Metal-binding</keyword>
<dbReference type="PANTHER" id="PTHR11903">
    <property type="entry name" value="PROSTAGLANDIN G/H SYNTHASE"/>
    <property type="match status" value="1"/>
</dbReference>
<dbReference type="GO" id="GO:0005737">
    <property type="term" value="C:cytoplasm"/>
    <property type="evidence" value="ECO:0007669"/>
    <property type="project" value="TreeGrafter"/>
</dbReference>
<feature type="region of interest" description="Disordered" evidence="5">
    <location>
        <begin position="549"/>
        <end position="571"/>
    </location>
</feature>
<feature type="compositionally biased region" description="Basic and acidic residues" evidence="5">
    <location>
        <begin position="20"/>
        <end position="34"/>
    </location>
</feature>
<dbReference type="AlphaFoldDB" id="D2SAN7"/>
<dbReference type="GO" id="GO:0004601">
    <property type="term" value="F:peroxidase activity"/>
    <property type="evidence" value="ECO:0007669"/>
    <property type="project" value="UniProtKB-KW"/>
</dbReference>
<keyword evidence="3" id="KW-0560">Oxidoreductase</keyword>
<evidence type="ECO:0000256" key="4">
    <source>
        <dbReference type="ARBA" id="ARBA00023004"/>
    </source>
</evidence>
<dbReference type="GO" id="GO:0006979">
    <property type="term" value="P:response to oxidative stress"/>
    <property type="evidence" value="ECO:0007669"/>
    <property type="project" value="InterPro"/>
</dbReference>
<keyword evidence="6" id="KW-0575">Peroxidase</keyword>
<feature type="region of interest" description="Disordered" evidence="5">
    <location>
        <begin position="1"/>
        <end position="34"/>
    </location>
</feature>
<evidence type="ECO:0000313" key="6">
    <source>
        <dbReference type="EMBL" id="ADB73966.1"/>
    </source>
</evidence>
<keyword evidence="4" id="KW-0408">Iron</keyword>
<accession>D2SAN7</accession>
<evidence type="ECO:0000256" key="5">
    <source>
        <dbReference type="SAM" id="MobiDB-lite"/>
    </source>
</evidence>